<dbReference type="PROSITE" id="PS50088">
    <property type="entry name" value="ANK_REPEAT"/>
    <property type="match status" value="21"/>
</dbReference>
<feature type="repeat" description="ANK" evidence="9">
    <location>
        <begin position="339"/>
        <end position="371"/>
    </location>
</feature>
<dbReference type="GO" id="GO:0016020">
    <property type="term" value="C:membrane"/>
    <property type="evidence" value="ECO:0007669"/>
    <property type="project" value="UniProtKB-SubCell"/>
</dbReference>
<dbReference type="Pfam" id="PF17809">
    <property type="entry name" value="UPA_2"/>
    <property type="match status" value="1"/>
</dbReference>
<dbReference type="PROSITE" id="PS50297">
    <property type="entry name" value="ANK_REP_REGION"/>
    <property type="match status" value="21"/>
</dbReference>
<feature type="repeat" description="ANK" evidence="9">
    <location>
        <begin position="438"/>
        <end position="470"/>
    </location>
</feature>
<feature type="compositionally biased region" description="Polar residues" evidence="10">
    <location>
        <begin position="2170"/>
        <end position="2179"/>
    </location>
</feature>
<feature type="compositionally biased region" description="Basic and acidic residues" evidence="10">
    <location>
        <begin position="1710"/>
        <end position="1727"/>
    </location>
</feature>
<feature type="region of interest" description="Disordered" evidence="10">
    <location>
        <begin position="3339"/>
        <end position="3429"/>
    </location>
</feature>
<feature type="repeat" description="ANK" evidence="9">
    <location>
        <begin position="669"/>
        <end position="701"/>
    </location>
</feature>
<feature type="region of interest" description="Disordered" evidence="10">
    <location>
        <begin position="2507"/>
        <end position="2867"/>
    </location>
</feature>
<feature type="compositionally biased region" description="Polar residues" evidence="10">
    <location>
        <begin position="2408"/>
        <end position="2421"/>
    </location>
</feature>
<dbReference type="Pfam" id="PF12796">
    <property type="entry name" value="Ank_2"/>
    <property type="match status" value="7"/>
</dbReference>
<feature type="compositionally biased region" description="Basic and acidic residues" evidence="10">
    <location>
        <begin position="1585"/>
        <end position="1603"/>
    </location>
</feature>
<feature type="repeat" description="ANK" evidence="9">
    <location>
        <begin position="74"/>
        <end position="106"/>
    </location>
</feature>
<dbReference type="Pfam" id="PF00791">
    <property type="entry name" value="ZU5"/>
    <property type="match status" value="1"/>
</dbReference>
<feature type="compositionally biased region" description="Polar residues" evidence="10">
    <location>
        <begin position="1465"/>
        <end position="1474"/>
    </location>
</feature>
<feature type="domain" description="ZU5" evidence="11">
    <location>
        <begin position="1099"/>
        <end position="1246"/>
    </location>
</feature>
<dbReference type="FunFam" id="1.25.40.20:FF:000003">
    <property type="entry name" value="Ankyrin, isoform B"/>
    <property type="match status" value="1"/>
</dbReference>
<feature type="compositionally biased region" description="Polar residues" evidence="10">
    <location>
        <begin position="2532"/>
        <end position="2554"/>
    </location>
</feature>
<feature type="region of interest" description="Disordered" evidence="10">
    <location>
        <begin position="2299"/>
        <end position="2341"/>
    </location>
</feature>
<keyword evidence="4" id="KW-0597">Phosphoprotein</keyword>
<dbReference type="PRINTS" id="PR01415">
    <property type="entry name" value="ANKYRIN"/>
</dbReference>
<feature type="compositionally biased region" description="Basic and acidic residues" evidence="10">
    <location>
        <begin position="2607"/>
        <end position="2625"/>
    </location>
</feature>
<feature type="compositionally biased region" description="Low complexity" evidence="10">
    <location>
        <begin position="3131"/>
        <end position="3140"/>
    </location>
</feature>
<feature type="compositionally biased region" description="Low complexity" evidence="10">
    <location>
        <begin position="2926"/>
        <end position="2947"/>
    </location>
</feature>
<dbReference type="GO" id="GO:0005856">
    <property type="term" value="C:cytoskeleton"/>
    <property type="evidence" value="ECO:0007669"/>
    <property type="project" value="UniProtKB-SubCell"/>
</dbReference>
<feature type="region of interest" description="Disordered" evidence="10">
    <location>
        <begin position="3108"/>
        <end position="3140"/>
    </location>
</feature>
<feature type="region of interest" description="Disordered" evidence="10">
    <location>
        <begin position="1465"/>
        <end position="1485"/>
    </location>
</feature>
<keyword evidence="3" id="KW-0963">Cytoplasm</keyword>
<evidence type="ECO:0000256" key="6">
    <source>
        <dbReference type="ARBA" id="ARBA00023043"/>
    </source>
</evidence>
<feature type="compositionally biased region" description="Polar residues" evidence="10">
    <location>
        <begin position="2750"/>
        <end position="2767"/>
    </location>
</feature>
<dbReference type="FunFam" id="2.60.220.30:FF:000002">
    <property type="entry name" value="Ankyrin-3 isoform 2"/>
    <property type="match status" value="1"/>
</dbReference>
<feature type="region of interest" description="Disordered" evidence="10">
    <location>
        <begin position="1585"/>
        <end position="1694"/>
    </location>
</feature>
<dbReference type="Gene3D" id="2.60.220.30">
    <property type="match status" value="2"/>
</dbReference>
<feature type="repeat" description="ANK" evidence="9">
    <location>
        <begin position="405"/>
        <end position="437"/>
    </location>
</feature>
<dbReference type="PANTHER" id="PTHR24123">
    <property type="entry name" value="ANKYRIN REPEAT-CONTAINING"/>
    <property type="match status" value="1"/>
</dbReference>
<feature type="region of interest" description="Disordered" evidence="10">
    <location>
        <begin position="1962"/>
        <end position="2287"/>
    </location>
</feature>
<keyword evidence="6 9" id="KW-0040">ANK repeat</keyword>
<feature type="repeat" description="ANK" evidence="9">
    <location>
        <begin position="735"/>
        <end position="767"/>
    </location>
</feature>
<feature type="compositionally biased region" description="Polar residues" evidence="10">
    <location>
        <begin position="3025"/>
        <end position="3036"/>
    </location>
</feature>
<dbReference type="InterPro" id="IPR036770">
    <property type="entry name" value="Ankyrin_rpt-contain_sf"/>
</dbReference>
<protein>
    <submittedName>
        <fullName evidence="12">Ankyrin 3</fullName>
    </submittedName>
</protein>
<feature type="compositionally biased region" description="Low complexity" evidence="10">
    <location>
        <begin position="3359"/>
        <end position="3380"/>
    </location>
</feature>
<dbReference type="Gene3D" id="2.60.40.2660">
    <property type="match status" value="1"/>
</dbReference>
<evidence type="ECO:0000256" key="2">
    <source>
        <dbReference type="ARBA" id="ARBA00004370"/>
    </source>
</evidence>
<feature type="compositionally biased region" description="Basic and acidic residues" evidence="10">
    <location>
        <begin position="2117"/>
        <end position="2134"/>
    </location>
</feature>
<feature type="repeat" description="ANK" evidence="9">
    <location>
        <begin position="372"/>
        <end position="404"/>
    </location>
</feature>
<feature type="repeat" description="ANK" evidence="9">
    <location>
        <begin position="207"/>
        <end position="239"/>
    </location>
</feature>
<evidence type="ECO:0000256" key="9">
    <source>
        <dbReference type="PROSITE-ProRule" id="PRU00023"/>
    </source>
</evidence>
<evidence type="ECO:0000256" key="1">
    <source>
        <dbReference type="ARBA" id="ARBA00004245"/>
    </source>
</evidence>
<dbReference type="GeneTree" id="ENSGT00940000154939"/>
<dbReference type="SMART" id="SM00218">
    <property type="entry name" value="ZU5"/>
    <property type="match status" value="1"/>
</dbReference>
<feature type="region of interest" description="Disordered" evidence="10">
    <location>
        <begin position="3218"/>
        <end position="3311"/>
    </location>
</feature>
<feature type="compositionally biased region" description="Basic and acidic residues" evidence="10">
    <location>
        <begin position="3247"/>
        <end position="3258"/>
    </location>
</feature>
<feature type="region of interest" description="Disordered" evidence="10">
    <location>
        <begin position="2890"/>
        <end position="2956"/>
    </location>
</feature>
<feature type="compositionally biased region" description="Polar residues" evidence="10">
    <location>
        <begin position="2515"/>
        <end position="2524"/>
    </location>
</feature>
<dbReference type="Pfam" id="PF00023">
    <property type="entry name" value="Ank"/>
    <property type="match status" value="2"/>
</dbReference>
<name>A0A9J8CJN0_CYPCA</name>
<feature type="repeat" description="ANK" evidence="9">
    <location>
        <begin position="702"/>
        <end position="734"/>
    </location>
</feature>
<keyword evidence="13" id="KW-1185">Reference proteome</keyword>
<accession>A0A9J8CJN0</accession>
<evidence type="ECO:0000313" key="12">
    <source>
        <dbReference type="Ensembl" id="ENSCCRP00000165450.1"/>
    </source>
</evidence>
<feature type="repeat" description="ANK" evidence="9">
    <location>
        <begin position="240"/>
        <end position="272"/>
    </location>
</feature>
<evidence type="ECO:0000259" key="11">
    <source>
        <dbReference type="PROSITE" id="PS51145"/>
    </source>
</evidence>
<dbReference type="Pfam" id="PF13637">
    <property type="entry name" value="Ank_4"/>
    <property type="match status" value="2"/>
</dbReference>
<feature type="repeat" description="ANK" evidence="9">
    <location>
        <begin position="570"/>
        <end position="602"/>
    </location>
</feature>
<feature type="compositionally biased region" description="Polar residues" evidence="10">
    <location>
        <begin position="2257"/>
        <end position="2272"/>
    </location>
</feature>
<dbReference type="SUPFAM" id="SSF48403">
    <property type="entry name" value="Ankyrin repeat"/>
    <property type="match status" value="2"/>
</dbReference>
<feature type="repeat" description="ANK" evidence="9">
    <location>
        <begin position="504"/>
        <end position="536"/>
    </location>
</feature>
<evidence type="ECO:0000313" key="13">
    <source>
        <dbReference type="Proteomes" id="UP001108240"/>
    </source>
</evidence>
<feature type="compositionally biased region" description="Basic and acidic residues" evidence="10">
    <location>
        <begin position="1962"/>
        <end position="1979"/>
    </location>
</feature>
<keyword evidence="7" id="KW-0472">Membrane</keyword>
<dbReference type="FunFam" id="2.60.40.2660:FF:000001">
    <property type="entry name" value="Ankyrin-3 isoform 2"/>
    <property type="match status" value="1"/>
</dbReference>
<evidence type="ECO:0000256" key="5">
    <source>
        <dbReference type="ARBA" id="ARBA00022737"/>
    </source>
</evidence>
<dbReference type="FunFam" id="2.60.220.30:FF:000001">
    <property type="entry name" value="Ankyrin-3 isoform 2"/>
    <property type="match status" value="1"/>
</dbReference>
<keyword evidence="8" id="KW-0206">Cytoskeleton</keyword>
<feature type="compositionally biased region" description="Basic and acidic residues" evidence="10">
    <location>
        <begin position="3108"/>
        <end position="3118"/>
    </location>
</feature>
<feature type="compositionally biased region" description="Basic and acidic residues" evidence="10">
    <location>
        <begin position="1652"/>
        <end position="1673"/>
    </location>
</feature>
<dbReference type="InterPro" id="IPR051165">
    <property type="entry name" value="Multifunctional_ANK_Repeat"/>
</dbReference>
<comment type="subcellular location">
    <subcellularLocation>
        <location evidence="1">Cytoplasm</location>
        <location evidence="1">Cytoskeleton</location>
    </subcellularLocation>
    <subcellularLocation>
        <location evidence="2">Membrane</location>
    </subcellularLocation>
</comment>
<reference evidence="12" key="1">
    <citation type="submission" date="2025-08" db="UniProtKB">
        <authorList>
            <consortium name="Ensembl"/>
        </authorList>
    </citation>
    <scope>IDENTIFICATION</scope>
</reference>
<feature type="region of interest" description="Disordered" evidence="10">
    <location>
        <begin position="1710"/>
        <end position="1749"/>
    </location>
</feature>
<feature type="compositionally biased region" description="Basic and acidic residues" evidence="10">
    <location>
        <begin position="2183"/>
        <end position="2194"/>
    </location>
</feature>
<dbReference type="Proteomes" id="UP001108240">
    <property type="component" value="Unplaced"/>
</dbReference>
<feature type="compositionally biased region" description="Polar residues" evidence="10">
    <location>
        <begin position="2095"/>
        <end position="2105"/>
    </location>
</feature>
<feature type="domain" description="ZU5" evidence="11">
    <location>
        <begin position="942"/>
        <end position="1097"/>
    </location>
</feature>
<feature type="compositionally biased region" description="Basic and acidic residues" evidence="10">
    <location>
        <begin position="2031"/>
        <end position="2082"/>
    </location>
</feature>
<feature type="region of interest" description="Disordered" evidence="10">
    <location>
        <begin position="2407"/>
        <end position="2432"/>
    </location>
</feature>
<sequence>FTHYLQPDSNGSYLRAARAGNLEKVLDYLKTGVDINICNQNGLNALHLASKEGHVDVVAELLKLGANVDAATKKGNTALHIASLAGQAEVVRELVTNGANVNAQSQNGFTPLYMAAQENHLDVVRFLLENNSSQSIATEDGFTPLAVALQQGHDQVVSLLLENDTKGKVRLPALHIAARKDDTKSAALLLQNDHNADVESKVCLKGSGFTPLHIAAHYGNINVATLLLNRGAAVDFMARNDITPLHVAAKRGNGNMVKLLLDRGAKIDAKTKDGLTPLHCGARSGHEQVVEMLLDRGAPILSKTKNGLSPLHMATQGDHLNCVQLLLQHNAPVDDVTNDYLTALHVAAHCGHYKVAKVIVDKKANPNAKALNGFTPLHIACKKNRTKVMELLLKHGASLQAVTESGLTPIHVAAFMGHENIVKQLTHHGASPNTTNVRGETALHMAARAGQADVVRYLLQNGAKVDIKSKDDQTALHIASRLGKLEIVQQLLQKGALPNAATTSGYTPLHLTAREGHQEIAALLLEQGTSLSAATKKGFTPLHVAAKYGQLEVANLLLQKKAAPDAAGKTGLTPLHVAAHYDNQRVALLLLDQGASPHSAAKNGYTPLHIAAKKNQLEIGTTLLEYGAECNTVTRQGISPLHLAAQEGSVDLVSLLLTKQANVNMGNKNGLTPLHLAAQDDRAGVAEVLLNNGAEIDAQTKSGYTPLHVACHYGNMKIANFLLENQAKPNAKTKNGYTPLHQAAQQGHTHIINMLLQYGASPNELTVNGNTALSIARRLGYISVVDTLRGVTDENLTATPITEKHKINVPETMNEFLDMSDDEGEDAMTGETEKYLRPQDLRELGDDSLPQEGYMGFSIGARSASLRSFSSDRSNTLNRSSFARDSMMIEEMLVPTKDTVRTPTLFIFCSHSLLYGLAWCPSFFLHVLPSFSSINPVYSCRFLVSFMVDARGGSMRGSRHDGMRIIIPPRKCPAPTRITCRLAKRHRLAYLPPMVEGEGLVSRLVEMGPAGAQFLGPVIVEIPHFGSMRGKERELIILRSDNGETWKEQHYDCKVTELTSILNGMDEDMDSPAELEKKRICRIITKDFPQYFAVVSRIKQESDYMGPEGGVLSSEAVPMVKAAFPQGALTKKIRVGLQAQPVPEDIVRTITGNRASFSPIVTVEPRRRKFHKPITMTIPVPPRSKEAVANGRKGEPAPCLRLLCSITGGTSPAQWEDITGTTPLSFVTDCVSFTTNVSARFWLADCQQISETVGLASQLYRELICVPYLAKFVVFAKMIDPIESRLRCFCMTDDKVDKTLEQQENFEEVARSKDIEILEGKPIHVECYGNITPLAKSGQQLVFNFYAFKENRLPFNVKVRDMGQEPCGRISFLGEPKIAKSLPQSAICNLNFTLPTHRKEMESDPDDETQSSFARTLSPVKTTMHMSPGTMKSATASSPLSNSQEILKDVAEMKEDLIRMSAILQTDTNSSSKGYHSDSKEHKADDEEPFKIVENVKQDLVKVSEILSKDVLRESKANIKNSKTADVIEDDIDDNPQNEWRCPPRYETLTPQVKTKTVSDRDFNLAKVVDYLTNDIGTSSVSKIAEAKQRTEEARKEGEEKQKRVLKPAMALQEHKLKMPPTNMRPSPSEKELSKLADALFGPEIALDSPDDVSHDQDKSPLSDSGFETRSERTPSAPQSAEGMGPKGLFQEIPPVITETRTEVVHVIRSYEHPEDPKEPALEDSRMTKPPLRCSDTEPRSPGGSIKERVKAYQARVNAEDDVMSKGMRVKEETHITTTTRMVYHKPPVKEAASERMEETMSVRDIMKAFQSGKDPSRELTGLFEHKSSSEGADPSVRPLDPIPKVERIIEVHIEKGNKAEPTEVIIRETKNHPEKEMYIYQCKSGMKELQNRMGSEQRDIEPEESLPCYLDSRIHKPVSVEDDKTLRLHSQQSVEYHDDESSQTRGESYKFAEKMLLSEKFDSSHSDSDESVIDRSRYYGEGTQGGSIREFMLKPDRSGRSSEDDNYDKLTLLQYASDPDSPKKSVWMRVSEDGQSKSRGNHKYEDRVDRTVKEAEEKLSEVSQFFRDKTEKLNDELQSPEKKHRRQDARETRSGPSSTCSSPERSVYRNGGTGEDWSRDRFRDKYDSHDRKCASLPSSPERRVLLRYNDDPKKGDSSSASSVSDSSKYFQPSTSKVSSVRMKFESEAQKQDKGPQWAQTSGSPVRKLQESKLPVYQVFAGGNIPRSIESSESERSPKKDSEGGHSYNVRKAEAFAQNQQSDRQRNWSDNSSPKHHQNVYSKEQIANEDRKIYKTWENHGNGQLKGQKTKLTHTLVHDRQKDDSQNEQHSLRDGHNTKEETTKKIIYTEFVIREDPSNAEKCNGALKKNSESQIPVRVSSSFIDHHQSSTLKLDSSIKSERTGSHIARNTQHPNSGASKSPSDHLVSSVVNSDSSRQIVNIVCNGVDDNQVEYIEKVTPGVTADIKPLPVYVSIQVGKQYEKESATGQLSTYKKVVSHESRTVHETRGAFYSVKQKQPTSPQGSPEDDTLEQVTFMDSSGKSPVTPETPTSEEVSYDLNSRAPEPVIGSMAGMPSPIPEESEEEEQPKTFIFKEVSAKSATQSSEPSKRKQDSSGKRSKEKHIAYIEFPPPPPLETEHSDPEKKGSCPSLEAETEMMEVNLQEEHDRHLIAEPVIRVQPPSPLPPGANSSDSSDDESVFQPAPLKKYTFKMAEECEKHVKPRKPERNSSHQKGSGINGIVKGEEVECEQNGNDQSISDCSIATTAEFSHDTDATEIDSLDGYDLQDEDDGLSDPKTSSLSNEGKAGDRSFSQSKLEVIEEESTPIEEIGEKAKTKSPSGKKSDNGKEDKIYSLEGRHPDRQDFQDNYFKSQLEEGINTTFKTVATKGLDFDPWSGKVGEEGAFDAKNKDEDPKPCALSVDDKSQATTPDTTPARTPTDESTPTSEPNPFPFHEGKMFEMTRSGAIDMSKRDFVEERLQFFQIGEHTSDGQSGDKGKGDRNAGVVASHSKAGERAVEGKVEETTDLTPSRGSTVQGSADCLDAPPFADTTSCTVTASKVDPKFRTPIKMGIAASITIKKDPGSAELTDVKTESSDSQMPEYISLESRQLAESHFDSRHTNSSQTGRKDYPSENYNNNNNLESSNVQANYIQCGSVVFNLQSSSEPTLQKASRIEAQFCRESLEREEKPITESPQTKVVLENRQHKSRLPVKAAGFSFNTLSSGKQKPQQIVKPEARKVDPASITPEPKSRIPVKDIKRNGAANSAVTAQVVPKSSKLTESERSVRPVVPSRLPFKDRSSGASNGSVSEAGRGNFSEVCRQSIEFLKNVSGEAIKVAKRLSDEEKQTQGEQSQSEEDSSTSRSTSLSDPSQSQPSLSAGSSRGVTPSRTKVTRAAGSERRRSKRTGGGKEGSKNEGARRSPPVAEIKPSL</sequence>
<feature type="region of interest" description="Disordered" evidence="10">
    <location>
        <begin position="3184"/>
        <end position="3203"/>
    </location>
</feature>
<dbReference type="FunFam" id="1.25.40.20:FF:000002">
    <property type="entry name" value="Ankyrin-2 isoform 2"/>
    <property type="match status" value="1"/>
</dbReference>
<evidence type="ECO:0000256" key="4">
    <source>
        <dbReference type="ARBA" id="ARBA00022553"/>
    </source>
</evidence>
<feature type="repeat" description="ANK" evidence="9">
    <location>
        <begin position="537"/>
        <end position="569"/>
    </location>
</feature>
<evidence type="ECO:0000256" key="3">
    <source>
        <dbReference type="ARBA" id="ARBA00022490"/>
    </source>
</evidence>
<feature type="compositionally biased region" description="Basic and acidic residues" evidence="10">
    <location>
        <begin position="2141"/>
        <end position="2157"/>
    </location>
</feature>
<dbReference type="FunFam" id="1.25.40.20:FF:000001">
    <property type="entry name" value="Ankyrin-2 isoform 2"/>
    <property type="match status" value="1"/>
</dbReference>
<reference evidence="12" key="2">
    <citation type="submission" date="2025-09" db="UniProtKB">
        <authorList>
            <consortium name="Ensembl"/>
        </authorList>
    </citation>
    <scope>IDENTIFICATION</scope>
</reference>
<feature type="repeat" description="ANK" evidence="9">
    <location>
        <begin position="140"/>
        <end position="163"/>
    </location>
</feature>
<feature type="compositionally biased region" description="Basic and acidic residues" evidence="10">
    <location>
        <begin position="2841"/>
        <end position="2864"/>
    </location>
</feature>
<feature type="compositionally biased region" description="Basic and acidic residues" evidence="10">
    <location>
        <begin position="2712"/>
        <end position="2729"/>
    </location>
</feature>
<feature type="compositionally biased region" description="Basic and acidic residues" evidence="10">
    <location>
        <begin position="2233"/>
        <end position="2244"/>
    </location>
</feature>
<feature type="repeat" description="ANK" evidence="9">
    <location>
        <begin position="306"/>
        <end position="338"/>
    </location>
</feature>
<dbReference type="Ensembl" id="ENSCCRT00000156357.1">
    <property type="protein sequence ID" value="ENSCCRP00000165450.1"/>
    <property type="gene ID" value="ENSCCRG00000031381.2"/>
</dbReference>
<feature type="compositionally biased region" description="Basic and acidic residues" evidence="10">
    <location>
        <begin position="2316"/>
        <end position="2341"/>
    </location>
</feature>
<feature type="repeat" description="ANK" evidence="9">
    <location>
        <begin position="603"/>
        <end position="635"/>
    </location>
</feature>
<feature type="compositionally biased region" description="Basic and acidic residues" evidence="10">
    <location>
        <begin position="1475"/>
        <end position="1485"/>
    </location>
</feature>
<dbReference type="Gene3D" id="1.25.40.20">
    <property type="entry name" value="Ankyrin repeat-containing domain"/>
    <property type="match status" value="3"/>
</dbReference>
<feature type="repeat" description="ANK" evidence="9">
    <location>
        <begin position="636"/>
        <end position="668"/>
    </location>
</feature>
<feature type="compositionally biased region" description="Basic and acidic residues" evidence="10">
    <location>
        <begin position="2636"/>
        <end position="2646"/>
    </location>
</feature>
<feature type="compositionally biased region" description="Basic and acidic residues" evidence="10">
    <location>
        <begin position="2986"/>
        <end position="3000"/>
    </location>
</feature>
<dbReference type="PROSITE" id="PS51145">
    <property type="entry name" value="ZU5"/>
    <property type="match status" value="2"/>
</dbReference>
<feature type="region of interest" description="Disordered" evidence="10">
    <location>
        <begin position="2984"/>
        <end position="3038"/>
    </location>
</feature>
<feature type="repeat" description="ANK" evidence="9">
    <location>
        <begin position="41"/>
        <end position="73"/>
    </location>
</feature>
<dbReference type="InterPro" id="IPR002110">
    <property type="entry name" value="Ankyrin_rpt"/>
</dbReference>
<feature type="repeat" description="ANK" evidence="9">
    <location>
        <begin position="273"/>
        <end position="305"/>
    </location>
</feature>
<feature type="repeat" description="ANK" evidence="9">
    <location>
        <begin position="471"/>
        <end position="503"/>
    </location>
</feature>
<feature type="compositionally biased region" description="Acidic residues" evidence="10">
    <location>
        <begin position="2774"/>
        <end position="2792"/>
    </location>
</feature>
<feature type="compositionally biased region" description="Polar residues" evidence="10">
    <location>
        <begin position="3218"/>
        <end position="3228"/>
    </location>
</feature>
<evidence type="ECO:0000256" key="8">
    <source>
        <dbReference type="ARBA" id="ARBA00023212"/>
    </source>
</evidence>
<proteinExistence type="predicted"/>
<feature type="compositionally biased region" description="Low complexity" evidence="10">
    <location>
        <begin position="2158"/>
        <end position="2169"/>
    </location>
</feature>
<dbReference type="InterPro" id="IPR040745">
    <property type="entry name" value="Ankyrin_UPA"/>
</dbReference>
<feature type="compositionally biased region" description="Basic and acidic residues" evidence="10">
    <location>
        <begin position="2898"/>
        <end position="2924"/>
    </location>
</feature>
<evidence type="ECO:0000256" key="10">
    <source>
        <dbReference type="SAM" id="MobiDB-lite"/>
    </source>
</evidence>
<organism evidence="12 13">
    <name type="scientific">Cyprinus carpio carpio</name>
    <dbReference type="NCBI Taxonomy" id="630221"/>
    <lineage>
        <taxon>Eukaryota</taxon>
        <taxon>Metazoa</taxon>
        <taxon>Chordata</taxon>
        <taxon>Craniata</taxon>
        <taxon>Vertebrata</taxon>
        <taxon>Euteleostomi</taxon>
        <taxon>Actinopterygii</taxon>
        <taxon>Neopterygii</taxon>
        <taxon>Teleostei</taxon>
        <taxon>Ostariophysi</taxon>
        <taxon>Cypriniformes</taxon>
        <taxon>Cyprinidae</taxon>
        <taxon>Cyprininae</taxon>
        <taxon>Cyprinus</taxon>
    </lineage>
</organism>
<feature type="repeat" description="ANK" evidence="9">
    <location>
        <begin position="107"/>
        <end position="139"/>
    </location>
</feature>
<dbReference type="PANTHER" id="PTHR24123:SF74">
    <property type="entry name" value="ANKYRIN 3"/>
    <property type="match status" value="1"/>
</dbReference>
<dbReference type="SMART" id="SM00248">
    <property type="entry name" value="ANK"/>
    <property type="match status" value="23"/>
</dbReference>
<keyword evidence="5" id="KW-0677">Repeat</keyword>
<feature type="compositionally biased region" description="Basic and acidic residues" evidence="10">
    <location>
        <begin position="1992"/>
        <end position="2004"/>
    </location>
</feature>
<evidence type="ECO:0000256" key="7">
    <source>
        <dbReference type="ARBA" id="ARBA00023136"/>
    </source>
</evidence>
<feature type="compositionally biased region" description="Basic and acidic residues" evidence="10">
    <location>
        <begin position="3010"/>
        <end position="3022"/>
    </location>
</feature>
<dbReference type="InterPro" id="IPR000906">
    <property type="entry name" value="ZU5_dom"/>
</dbReference>